<protein>
    <recommendedName>
        <fullName evidence="3">IrrE N-terminal-like domain-containing protein</fullName>
    </recommendedName>
</protein>
<dbReference type="Proteomes" id="UP001596337">
    <property type="component" value="Unassembled WGS sequence"/>
</dbReference>
<comment type="caution">
    <text evidence="1">The sequence shown here is derived from an EMBL/GenBank/DDBJ whole genome shotgun (WGS) entry which is preliminary data.</text>
</comment>
<proteinExistence type="predicted"/>
<evidence type="ECO:0000313" key="1">
    <source>
        <dbReference type="EMBL" id="MFC6871588.1"/>
    </source>
</evidence>
<organism evidence="1 2">
    <name type="scientific">Haloechinothrix salitolerans</name>
    <dbReference type="NCBI Taxonomy" id="926830"/>
    <lineage>
        <taxon>Bacteria</taxon>
        <taxon>Bacillati</taxon>
        <taxon>Actinomycetota</taxon>
        <taxon>Actinomycetes</taxon>
        <taxon>Pseudonocardiales</taxon>
        <taxon>Pseudonocardiaceae</taxon>
        <taxon>Haloechinothrix</taxon>
    </lineage>
</organism>
<reference evidence="2" key="1">
    <citation type="journal article" date="2019" name="Int. J. Syst. Evol. Microbiol.">
        <title>The Global Catalogue of Microorganisms (GCM) 10K type strain sequencing project: providing services to taxonomists for standard genome sequencing and annotation.</title>
        <authorList>
            <consortium name="The Broad Institute Genomics Platform"/>
            <consortium name="The Broad Institute Genome Sequencing Center for Infectious Disease"/>
            <person name="Wu L."/>
            <person name="Ma J."/>
        </authorList>
    </citation>
    <scope>NUCLEOTIDE SEQUENCE [LARGE SCALE GENOMIC DNA]</scope>
    <source>
        <strain evidence="2">KCTC 32255</strain>
    </source>
</reference>
<keyword evidence="2" id="KW-1185">Reference proteome</keyword>
<evidence type="ECO:0008006" key="3">
    <source>
        <dbReference type="Google" id="ProtNLM"/>
    </source>
</evidence>
<accession>A0ABW2C8P1</accession>
<evidence type="ECO:0000313" key="2">
    <source>
        <dbReference type="Proteomes" id="UP001596337"/>
    </source>
</evidence>
<gene>
    <name evidence="1" type="ORF">ACFQGD_31155</name>
</gene>
<dbReference type="RefSeq" id="WP_345391428.1">
    <property type="nucleotide sequence ID" value="NZ_BAABLA010000007.1"/>
</dbReference>
<sequence length="182" mass="20510">MDAKGAGLHWGQGYDPLGHAESLGAEVYPSWKVAGWGDYRAGRIRYHPRLTQAEARCTVAHEVVHHEHRDDVLGYCGVGWLDGRLEHHVHAVAARRLVVVSDLAEAVRWSDHPNEIAEQLVVDTRTLYVRVLGLSLGDYRELQVRARGSVRRSLDDVRRFAAKRLPTCCSPRRIKIKPSAHD</sequence>
<name>A0ABW2C8P1_9PSEU</name>
<dbReference type="EMBL" id="JBHSXX010000001">
    <property type="protein sequence ID" value="MFC6871588.1"/>
    <property type="molecule type" value="Genomic_DNA"/>
</dbReference>